<evidence type="ECO:0000313" key="3">
    <source>
        <dbReference type="Proteomes" id="UP000219338"/>
    </source>
</evidence>
<dbReference type="OMA" id="VIVFWIT"/>
<keyword evidence="1" id="KW-0472">Membrane</keyword>
<name>A0A284RLM6_ARMOS</name>
<keyword evidence="3" id="KW-1185">Reference proteome</keyword>
<organism evidence="2 3">
    <name type="scientific">Armillaria ostoyae</name>
    <name type="common">Armillaria root rot fungus</name>
    <dbReference type="NCBI Taxonomy" id="47428"/>
    <lineage>
        <taxon>Eukaryota</taxon>
        <taxon>Fungi</taxon>
        <taxon>Dikarya</taxon>
        <taxon>Basidiomycota</taxon>
        <taxon>Agaricomycotina</taxon>
        <taxon>Agaricomycetes</taxon>
        <taxon>Agaricomycetidae</taxon>
        <taxon>Agaricales</taxon>
        <taxon>Marasmiineae</taxon>
        <taxon>Physalacriaceae</taxon>
        <taxon>Armillaria</taxon>
    </lineage>
</organism>
<proteinExistence type="predicted"/>
<feature type="transmembrane region" description="Helical" evidence="1">
    <location>
        <begin position="60"/>
        <end position="84"/>
    </location>
</feature>
<evidence type="ECO:0000256" key="1">
    <source>
        <dbReference type="SAM" id="Phobius"/>
    </source>
</evidence>
<dbReference type="AlphaFoldDB" id="A0A284RLM6"/>
<keyword evidence="1" id="KW-1133">Transmembrane helix</keyword>
<reference evidence="3" key="1">
    <citation type="journal article" date="2017" name="Nat. Ecol. Evol.">
        <title>Genome expansion and lineage-specific genetic innovations in the forest pathogenic fungi Armillaria.</title>
        <authorList>
            <person name="Sipos G."/>
            <person name="Prasanna A.N."/>
            <person name="Walter M.C."/>
            <person name="O'Connor E."/>
            <person name="Balint B."/>
            <person name="Krizsan K."/>
            <person name="Kiss B."/>
            <person name="Hess J."/>
            <person name="Varga T."/>
            <person name="Slot J."/>
            <person name="Riley R."/>
            <person name="Boka B."/>
            <person name="Rigling D."/>
            <person name="Barry K."/>
            <person name="Lee J."/>
            <person name="Mihaltcheva S."/>
            <person name="LaButti K."/>
            <person name="Lipzen A."/>
            <person name="Waldron R."/>
            <person name="Moloney N.M."/>
            <person name="Sperisen C."/>
            <person name="Kredics L."/>
            <person name="Vagvoelgyi C."/>
            <person name="Patrignani A."/>
            <person name="Fitzpatrick D."/>
            <person name="Nagy I."/>
            <person name="Doyle S."/>
            <person name="Anderson J.B."/>
            <person name="Grigoriev I.V."/>
            <person name="Gueldener U."/>
            <person name="Muensterkoetter M."/>
            <person name="Nagy L.G."/>
        </authorList>
    </citation>
    <scope>NUCLEOTIDE SEQUENCE [LARGE SCALE GENOMIC DNA]</scope>
    <source>
        <strain evidence="3">C18/9</strain>
    </source>
</reference>
<dbReference type="OrthoDB" id="3039335at2759"/>
<accession>A0A284RLM6</accession>
<feature type="transmembrane region" description="Helical" evidence="1">
    <location>
        <begin position="36"/>
        <end position="54"/>
    </location>
</feature>
<protein>
    <submittedName>
        <fullName evidence="2">Uncharacterized protein</fullName>
    </submittedName>
</protein>
<dbReference type="Proteomes" id="UP000219338">
    <property type="component" value="Unassembled WGS sequence"/>
</dbReference>
<sequence>MTPLCVIGSQTVGLRNSLERDPFGLYTNKDMRGFRWLSEILLLLIWLVGIGLVSRGKWKAFIAIIWVASSVFVMFEMAIGTIYLQRDGWIFLDDSLWGYEPQHRLGVQDPKLAELIEWGDRQLIPNWNPRREKEEQRANGSLVDLNNGVMVKVLVSDKPNALIALAIHGSGVSSMLVNRSDNLRSIVGKVGMCNVPPYVLAQTIRSGTLCIGIPSESSDSPLLGPCVDTNTTNTTAAANVNVNVNADTNINIAISLPAAETRSFFKALLFFKDLLC</sequence>
<keyword evidence="1" id="KW-0812">Transmembrane</keyword>
<gene>
    <name evidence="2" type="ORF">ARMOST_13030</name>
</gene>
<dbReference type="EMBL" id="FUEG01000011">
    <property type="protein sequence ID" value="SJL09649.1"/>
    <property type="molecule type" value="Genomic_DNA"/>
</dbReference>
<evidence type="ECO:0000313" key="2">
    <source>
        <dbReference type="EMBL" id="SJL09649.1"/>
    </source>
</evidence>